<evidence type="ECO:0000313" key="2">
    <source>
        <dbReference type="Proteomes" id="UP000233769"/>
    </source>
</evidence>
<dbReference type="AlphaFoldDB" id="A0A2N9AH37"/>
<gene>
    <name evidence="1" type="ORF">TK0001_0065</name>
</gene>
<proteinExistence type="predicted"/>
<organism evidence="1 2">
    <name type="scientific">Methylorubrum extorquens</name>
    <name type="common">Methylobacterium dichloromethanicum</name>
    <name type="synonym">Methylobacterium extorquens</name>
    <dbReference type="NCBI Taxonomy" id="408"/>
    <lineage>
        <taxon>Bacteria</taxon>
        <taxon>Pseudomonadati</taxon>
        <taxon>Pseudomonadota</taxon>
        <taxon>Alphaproteobacteria</taxon>
        <taxon>Hyphomicrobiales</taxon>
        <taxon>Methylobacteriaceae</taxon>
        <taxon>Methylorubrum</taxon>
    </lineage>
</organism>
<protein>
    <submittedName>
        <fullName evidence="1">Uncharacterized protein</fullName>
    </submittedName>
</protein>
<accession>A0A2N9AH37</accession>
<dbReference type="Proteomes" id="UP000233769">
    <property type="component" value="Chromosome tk0001"/>
</dbReference>
<sequence>MAERGGFEPPMGLHPCRISSAVHSTALPPLRRGVVSTRSALARGGPAHKPALQRMGDFAVWALAEGWACGVHATHVRPVRFRRS</sequence>
<evidence type="ECO:0000313" key="1">
    <source>
        <dbReference type="EMBL" id="SOR26667.1"/>
    </source>
</evidence>
<name>A0A2N9AH37_METEX</name>
<reference evidence="2" key="1">
    <citation type="submission" date="2017-10" db="EMBL/GenBank/DDBJ databases">
        <authorList>
            <person name="Regsiter A."/>
            <person name="William W."/>
        </authorList>
    </citation>
    <scope>NUCLEOTIDE SEQUENCE [LARGE SCALE GENOMIC DNA]</scope>
</reference>
<dbReference type="EMBL" id="LT962688">
    <property type="protein sequence ID" value="SOR26667.1"/>
    <property type="molecule type" value="Genomic_DNA"/>
</dbReference>